<evidence type="ECO:0000313" key="1">
    <source>
        <dbReference type="EMBL" id="ONG40554.1"/>
    </source>
</evidence>
<name>A0A1S8CVR7_9GAMM</name>
<reference evidence="1 2" key="1">
    <citation type="submission" date="2016-10" db="EMBL/GenBank/DDBJ databases">
        <title>Draft Genome sequence of Alkanindiges sp. strain H1.</title>
        <authorList>
            <person name="Subhash Y."/>
            <person name="Lee S."/>
        </authorList>
    </citation>
    <scope>NUCLEOTIDE SEQUENCE [LARGE SCALE GENOMIC DNA]</scope>
    <source>
        <strain evidence="1 2">H1</strain>
    </source>
</reference>
<dbReference type="AlphaFoldDB" id="A0A1S8CVR7"/>
<dbReference type="RefSeq" id="WP_076877965.1">
    <property type="nucleotide sequence ID" value="NZ_MLCN01000017.1"/>
</dbReference>
<sequence>MKFFKLPKPELKAKFQKVEKFSVQDLRVMYSIYEKYYENTSFDIFQSDFYKKTGAFIICHPDTGRIVGFSTLMKCDIKAGDKTYHALFSGDTVIEKEFWGTRALQRAMYIYLITEKVKHPTEPVYWMLISKGFKTYLLLANNFFTYYPHFKGKNQRLSGVVDSYCRQYFGDYYDPASKILNFGSDYQPLKENVAPITEIMRSNNPKIKFFEERNPNWVQGTELPCVGEITWQELAKYAQRFITKPMSQGKLDALLVNKTQSV</sequence>
<dbReference type="OrthoDB" id="333393at2"/>
<accession>A0A1S8CVR7</accession>
<dbReference type="Proteomes" id="UP000192132">
    <property type="component" value="Unassembled WGS sequence"/>
</dbReference>
<dbReference type="STRING" id="1907941.BKE30_07335"/>
<gene>
    <name evidence="1" type="ORF">BKE30_07335</name>
</gene>
<evidence type="ECO:0008006" key="3">
    <source>
        <dbReference type="Google" id="ProtNLM"/>
    </source>
</evidence>
<protein>
    <recommendedName>
        <fullName evidence="3">N-acetyltransferase domain-containing protein</fullName>
    </recommendedName>
</protein>
<keyword evidence="2" id="KW-1185">Reference proteome</keyword>
<organism evidence="1 2">
    <name type="scientific">Alkanindiges hydrocarboniclasticus</name>
    <dbReference type="NCBI Taxonomy" id="1907941"/>
    <lineage>
        <taxon>Bacteria</taxon>
        <taxon>Pseudomonadati</taxon>
        <taxon>Pseudomonadota</taxon>
        <taxon>Gammaproteobacteria</taxon>
        <taxon>Moraxellales</taxon>
        <taxon>Moraxellaceae</taxon>
        <taxon>Alkanindiges</taxon>
    </lineage>
</organism>
<dbReference type="EMBL" id="MLCN01000017">
    <property type="protein sequence ID" value="ONG40554.1"/>
    <property type="molecule type" value="Genomic_DNA"/>
</dbReference>
<evidence type="ECO:0000313" key="2">
    <source>
        <dbReference type="Proteomes" id="UP000192132"/>
    </source>
</evidence>
<comment type="caution">
    <text evidence="1">The sequence shown here is derived from an EMBL/GenBank/DDBJ whole genome shotgun (WGS) entry which is preliminary data.</text>
</comment>
<proteinExistence type="predicted"/>